<dbReference type="SUPFAM" id="SSF110997">
    <property type="entry name" value="Sporulation related repeat"/>
    <property type="match status" value="1"/>
</dbReference>
<accession>A0ABW0C5S9</accession>
<evidence type="ECO:0000313" key="3">
    <source>
        <dbReference type="EMBL" id="MFC5194583.1"/>
    </source>
</evidence>
<evidence type="ECO:0000259" key="2">
    <source>
        <dbReference type="PROSITE" id="PS51724"/>
    </source>
</evidence>
<comment type="caution">
    <text evidence="3">The sequence shown here is derived from an EMBL/GenBank/DDBJ whole genome shotgun (WGS) entry which is preliminary data.</text>
</comment>
<feature type="signal peptide" evidence="1">
    <location>
        <begin position="1"/>
        <end position="25"/>
    </location>
</feature>
<keyword evidence="4" id="KW-1185">Reference proteome</keyword>
<sequence length="135" mass="15617">MNLLNRYSKPLITVSMMLTVNLFYAQQGTITINQAPELDTLLALKKEMNVSETDSDRYKIQIYSGDRSGANSAMSKFDAKFDKITSILEYETPNYKVWVGNFRSRLEADRALEKIKKEFSDAFRFKPKKKDRNKG</sequence>
<evidence type="ECO:0000313" key="4">
    <source>
        <dbReference type="Proteomes" id="UP001596162"/>
    </source>
</evidence>
<dbReference type="Pfam" id="PF05036">
    <property type="entry name" value="SPOR"/>
    <property type="match status" value="1"/>
</dbReference>
<dbReference type="InterPro" id="IPR007730">
    <property type="entry name" value="SPOR-like_dom"/>
</dbReference>
<protein>
    <submittedName>
        <fullName evidence="3">SPOR domain-containing protein</fullName>
    </submittedName>
</protein>
<gene>
    <name evidence="3" type="ORF">ACFPH8_04500</name>
</gene>
<dbReference type="RefSeq" id="WP_376858815.1">
    <property type="nucleotide sequence ID" value="NZ_JBHSLA010000001.1"/>
</dbReference>
<dbReference type="Gene3D" id="3.30.70.1070">
    <property type="entry name" value="Sporulation related repeat"/>
    <property type="match status" value="1"/>
</dbReference>
<organism evidence="3 4">
    <name type="scientific">Bizionia hallyeonensis</name>
    <dbReference type="NCBI Taxonomy" id="1123757"/>
    <lineage>
        <taxon>Bacteria</taxon>
        <taxon>Pseudomonadati</taxon>
        <taxon>Bacteroidota</taxon>
        <taxon>Flavobacteriia</taxon>
        <taxon>Flavobacteriales</taxon>
        <taxon>Flavobacteriaceae</taxon>
        <taxon>Bizionia</taxon>
    </lineage>
</organism>
<dbReference type="PROSITE" id="PS51724">
    <property type="entry name" value="SPOR"/>
    <property type="match status" value="1"/>
</dbReference>
<evidence type="ECO:0000256" key="1">
    <source>
        <dbReference type="SAM" id="SignalP"/>
    </source>
</evidence>
<keyword evidence="1" id="KW-0732">Signal</keyword>
<feature type="chain" id="PRO_5045456738" evidence="1">
    <location>
        <begin position="26"/>
        <end position="135"/>
    </location>
</feature>
<name>A0ABW0C5S9_9FLAO</name>
<feature type="domain" description="SPOR" evidence="2">
    <location>
        <begin position="51"/>
        <end position="129"/>
    </location>
</feature>
<dbReference type="EMBL" id="JBHSLA010000001">
    <property type="protein sequence ID" value="MFC5194583.1"/>
    <property type="molecule type" value="Genomic_DNA"/>
</dbReference>
<dbReference type="Proteomes" id="UP001596162">
    <property type="component" value="Unassembled WGS sequence"/>
</dbReference>
<dbReference type="InterPro" id="IPR036680">
    <property type="entry name" value="SPOR-like_sf"/>
</dbReference>
<reference evidence="4" key="1">
    <citation type="journal article" date="2019" name="Int. J. Syst. Evol. Microbiol.">
        <title>The Global Catalogue of Microorganisms (GCM) 10K type strain sequencing project: providing services to taxonomists for standard genome sequencing and annotation.</title>
        <authorList>
            <consortium name="The Broad Institute Genomics Platform"/>
            <consortium name="The Broad Institute Genome Sequencing Center for Infectious Disease"/>
            <person name="Wu L."/>
            <person name="Ma J."/>
        </authorList>
    </citation>
    <scope>NUCLEOTIDE SEQUENCE [LARGE SCALE GENOMIC DNA]</scope>
    <source>
        <strain evidence="4">JCM 17978</strain>
    </source>
</reference>
<proteinExistence type="predicted"/>